<feature type="domain" description="AB hydrolase-1" evidence="1">
    <location>
        <begin position="10"/>
        <end position="177"/>
    </location>
</feature>
<dbReference type="PANTHER" id="PTHR43798">
    <property type="entry name" value="MONOACYLGLYCEROL LIPASE"/>
    <property type="match status" value="1"/>
</dbReference>
<dbReference type="GO" id="GO:0003824">
    <property type="term" value="F:catalytic activity"/>
    <property type="evidence" value="ECO:0007669"/>
    <property type="project" value="UniProtKB-ARBA"/>
</dbReference>
<dbReference type="InterPro" id="IPR029058">
    <property type="entry name" value="AB_hydrolase_fold"/>
</dbReference>
<dbReference type="InterPro" id="IPR050266">
    <property type="entry name" value="AB_hydrolase_sf"/>
</dbReference>
<dbReference type="Gene3D" id="3.40.50.1820">
    <property type="entry name" value="alpha/beta hydrolase"/>
    <property type="match status" value="1"/>
</dbReference>
<evidence type="ECO:0000259" key="1">
    <source>
        <dbReference type="Pfam" id="PF12697"/>
    </source>
</evidence>
<dbReference type="InterPro" id="IPR000073">
    <property type="entry name" value="AB_hydrolase_1"/>
</dbReference>
<sequence>MTRFVAALNLSGPIGVAGHDIGGAIAQHLLAHDRLDVSRLALVNSVLYDSWPAPHVAHFRNSDTADGVLAARRQAVTRALAGSATEPLIAEYVHPWTTRRVRHSWTALAGAADNRYTLDLVPALQRSTTPKLLIWGEDDPHETVEYAHRFASEIPHATLIRIPNAEHIPTENAPDRIGSALAHFFTA</sequence>
<dbReference type="Proteomes" id="UP000540423">
    <property type="component" value="Unassembled WGS sequence"/>
</dbReference>
<dbReference type="PANTHER" id="PTHR43798:SF24">
    <property type="entry name" value="CIS-3-ALKYL-4-ALKYLOXETAN-2-ONE DECARBOXYLASE"/>
    <property type="match status" value="1"/>
</dbReference>
<proteinExistence type="predicted"/>
<dbReference type="Pfam" id="PF12697">
    <property type="entry name" value="Abhydrolase_6"/>
    <property type="match status" value="1"/>
</dbReference>
<reference evidence="2 3" key="1">
    <citation type="submission" date="2020-08" db="EMBL/GenBank/DDBJ databases">
        <title>Genomic Encyclopedia of Type Strains, Phase IV (KMG-IV): sequencing the most valuable type-strain genomes for metagenomic binning, comparative biology and taxonomic classification.</title>
        <authorList>
            <person name="Goeker M."/>
        </authorList>
    </citation>
    <scope>NUCLEOTIDE SEQUENCE [LARGE SCALE GENOMIC DNA]</scope>
    <source>
        <strain evidence="2 3">DSM 40141</strain>
    </source>
</reference>
<accession>A0A7X0LP52</accession>
<evidence type="ECO:0000313" key="3">
    <source>
        <dbReference type="Proteomes" id="UP000540423"/>
    </source>
</evidence>
<dbReference type="SUPFAM" id="SSF53474">
    <property type="entry name" value="alpha/beta-Hydrolases"/>
    <property type="match status" value="1"/>
</dbReference>
<comment type="caution">
    <text evidence="2">The sequence shown here is derived from an EMBL/GenBank/DDBJ whole genome shotgun (WGS) entry which is preliminary data.</text>
</comment>
<protein>
    <submittedName>
        <fullName evidence="2">Pimeloyl-ACP methyl ester carboxylesterase</fullName>
    </submittedName>
</protein>
<dbReference type="AlphaFoldDB" id="A0A7X0LP52"/>
<gene>
    <name evidence="2" type="ORF">HNQ79_002646</name>
</gene>
<keyword evidence="3" id="KW-1185">Reference proteome</keyword>
<name>A0A7X0LP52_9ACTN</name>
<dbReference type="EMBL" id="JACHEM010000005">
    <property type="protein sequence ID" value="MBB6436183.1"/>
    <property type="molecule type" value="Genomic_DNA"/>
</dbReference>
<dbReference type="RefSeq" id="WP_229923418.1">
    <property type="nucleotide sequence ID" value="NZ_BNBN01000005.1"/>
</dbReference>
<organism evidence="2 3">
    <name type="scientific">Streptomyces candidus</name>
    <dbReference type="NCBI Taxonomy" id="67283"/>
    <lineage>
        <taxon>Bacteria</taxon>
        <taxon>Bacillati</taxon>
        <taxon>Actinomycetota</taxon>
        <taxon>Actinomycetes</taxon>
        <taxon>Kitasatosporales</taxon>
        <taxon>Streptomycetaceae</taxon>
        <taxon>Streptomyces</taxon>
    </lineage>
</organism>
<evidence type="ECO:0000313" key="2">
    <source>
        <dbReference type="EMBL" id="MBB6436183.1"/>
    </source>
</evidence>
<dbReference type="GO" id="GO:0016020">
    <property type="term" value="C:membrane"/>
    <property type="evidence" value="ECO:0007669"/>
    <property type="project" value="TreeGrafter"/>
</dbReference>